<reference evidence="2" key="1">
    <citation type="submission" date="2022-11" db="UniProtKB">
        <authorList>
            <consortium name="WormBaseParasite"/>
        </authorList>
    </citation>
    <scope>IDENTIFICATION</scope>
</reference>
<sequence length="929" mass="105033">MLRYLWQRLGGSSESHSHHNEPSTTFENFVSFKQLQPYGYPQNPSCMSIDPDLGLLAIGTKDGELIIAANSEQVWRRKFKNDSFISICFISGTYNLIVLSNSSNSNQQRLHKILLLNDGTVEVNTVDIKSTLKTISSLAVVYPPYSVAVVLFTTISGNIYQLDVDTLEMLEFILFEEFGRELVKQYPEENRSIFPLISCKTHGQFLAGVIFKTHVIIVDVITKRVHLLSTSNSIEHLSFSHPIVDRLMIGFSNGSYSIYSFQTDFSKIELLEDTVFLYGPEQCMNILQTDYLRSDGNEIIIFSGGLPKESYGDRNGITVKGNIGHHIFDLDSKVVHLTFHFSTDPVLFILCEQELAAIDLSNNSVKLLLPPYLYPLHFSPVTTFSLITNLDDNIFKILNSTDLKQACNNFSRRSWPLLSKQNWPLFGKDEKCSNANIENKQNLLITGHENGSIAFWHADSLNLKPMLIFQTAKEFEGFLENEDENELIANEENLPALKRRGIYESFCDDYRFAISKIVFDQRTKCIAVGGRAGQVFVYSLDCERLEIDPLTVLEADLVGNVQKNDARNKEVALPTRRNKLKYPKGLVPEFGCMIQMKPPTCIQTLACDSSGKLIAVGIEYGFIVCDLHKQLILSKVSLLQAEEILEISSNDGQLSRFKSMKKTIRQSFRRKRRSPTRSNGDAVSMIQNLRPVEREIVARPRISTNTSSSSNLLRILKFTQTNIDDFSLTDLLLVGTSSGVLYMYVANSNQKLREIRLKHQAPIVDAVIQMNMLVIFTEEQICCFNVPSLKPSKNKHKFTAVEGSKIFGVCNVSLQHFKNPNKTEQFLAITSNCGRVYISSLGTFKWLEKYRFTDEADGIGIKTASIANDGTLLWLKAGGSEFHRATFAKTWEKQTEIIKITIHAKRGTLCYTKSKQYHVQTTINAKYSV</sequence>
<name>A0AC34PUS2_9BILA</name>
<proteinExistence type="predicted"/>
<protein>
    <submittedName>
        <fullName evidence="2">Lethal giant larvae homologue 2 domain-containing protein</fullName>
    </submittedName>
</protein>
<dbReference type="Proteomes" id="UP000887576">
    <property type="component" value="Unplaced"/>
</dbReference>
<accession>A0AC34PUS2</accession>
<evidence type="ECO:0000313" key="2">
    <source>
        <dbReference type="WBParaSite" id="JU765_v2.g10173.t1"/>
    </source>
</evidence>
<organism evidence="1 2">
    <name type="scientific">Panagrolaimus sp. JU765</name>
    <dbReference type="NCBI Taxonomy" id="591449"/>
    <lineage>
        <taxon>Eukaryota</taxon>
        <taxon>Metazoa</taxon>
        <taxon>Ecdysozoa</taxon>
        <taxon>Nematoda</taxon>
        <taxon>Chromadorea</taxon>
        <taxon>Rhabditida</taxon>
        <taxon>Tylenchina</taxon>
        <taxon>Panagrolaimomorpha</taxon>
        <taxon>Panagrolaimoidea</taxon>
        <taxon>Panagrolaimidae</taxon>
        <taxon>Panagrolaimus</taxon>
    </lineage>
</organism>
<evidence type="ECO:0000313" key="1">
    <source>
        <dbReference type="Proteomes" id="UP000887576"/>
    </source>
</evidence>
<dbReference type="WBParaSite" id="JU765_v2.g10173.t1">
    <property type="protein sequence ID" value="JU765_v2.g10173.t1"/>
    <property type="gene ID" value="JU765_v2.g10173"/>
</dbReference>